<evidence type="ECO:0000313" key="1">
    <source>
        <dbReference type="EMBL" id="AXA35928.1"/>
    </source>
</evidence>
<organism evidence="1 2">
    <name type="scientific">Sumerlaea chitinivorans</name>
    <dbReference type="NCBI Taxonomy" id="2250252"/>
    <lineage>
        <taxon>Bacteria</taxon>
        <taxon>Candidatus Sumerlaeota</taxon>
        <taxon>Candidatus Sumerlaeia</taxon>
        <taxon>Candidatus Sumerlaeales</taxon>
        <taxon>Candidatus Sumerlaeaceae</taxon>
        <taxon>Candidatus Sumerlaea</taxon>
    </lineage>
</organism>
<dbReference type="EMBL" id="CP030759">
    <property type="protein sequence ID" value="AXA35928.1"/>
    <property type="molecule type" value="Genomic_DNA"/>
</dbReference>
<dbReference type="KEGG" id="schv:BRCON_1151"/>
<reference evidence="1 2" key="1">
    <citation type="submission" date="2018-05" db="EMBL/GenBank/DDBJ databases">
        <title>A metagenomic window into the 2 km-deep terrestrial subsurface aquifer revealed taxonomically and functionally diverse microbial community comprising novel uncultured bacterial lineages.</title>
        <authorList>
            <person name="Kadnikov V.V."/>
            <person name="Mardanov A.V."/>
            <person name="Beletsky A.V."/>
            <person name="Banks D."/>
            <person name="Pimenov N.V."/>
            <person name="Frank Y.A."/>
            <person name="Karnachuk O.V."/>
            <person name="Ravin N.V."/>
        </authorList>
    </citation>
    <scope>NUCLEOTIDE SEQUENCE [LARGE SCALE GENOMIC DNA]</scope>
    <source>
        <strain evidence="1">BY</strain>
    </source>
</reference>
<sequence>MFCCQGWESKAVRLQNKMAPNEFGLCRVTNAMKLVGAHFALKIG</sequence>
<proteinExistence type="predicted"/>
<evidence type="ECO:0000313" key="2">
    <source>
        <dbReference type="Proteomes" id="UP000262583"/>
    </source>
</evidence>
<accession>A0A2Z4Y4W9</accession>
<protein>
    <submittedName>
        <fullName evidence="1">Uncharacterized protein</fullName>
    </submittedName>
</protein>
<name>A0A2Z4Y4W9_SUMC1</name>
<dbReference type="Proteomes" id="UP000262583">
    <property type="component" value="Chromosome"/>
</dbReference>
<dbReference type="AlphaFoldDB" id="A0A2Z4Y4W9"/>
<gene>
    <name evidence="1" type="ORF">BRCON_1151</name>
</gene>